<evidence type="ECO:0008006" key="3">
    <source>
        <dbReference type="Google" id="ProtNLM"/>
    </source>
</evidence>
<dbReference type="GeneID" id="5324573"/>
<dbReference type="STRING" id="406327.Mevan_0808"/>
<name>A6UQE2_METVS</name>
<evidence type="ECO:0000313" key="2">
    <source>
        <dbReference type="Proteomes" id="UP000001107"/>
    </source>
</evidence>
<accession>A6UQE2</accession>
<dbReference type="AlphaFoldDB" id="A6UQE2"/>
<dbReference type="KEGG" id="mvn:Mevan_0808"/>
<reference evidence="1" key="1">
    <citation type="submission" date="2007-06" db="EMBL/GenBank/DDBJ databases">
        <title>Complete sequence of Methanococcus vannielii SB.</title>
        <authorList>
            <consortium name="US DOE Joint Genome Institute"/>
            <person name="Copeland A."/>
            <person name="Lucas S."/>
            <person name="Lapidus A."/>
            <person name="Barry K."/>
            <person name="Glavina del Rio T."/>
            <person name="Dalin E."/>
            <person name="Tice H."/>
            <person name="Pitluck S."/>
            <person name="Chain P."/>
            <person name="Malfatti S."/>
            <person name="Shin M."/>
            <person name="Vergez L."/>
            <person name="Schmutz J."/>
            <person name="Larimer F."/>
            <person name="Land M."/>
            <person name="Hauser L."/>
            <person name="Kyrpides N."/>
            <person name="Anderson I."/>
            <person name="Sieprawska-Lupa M."/>
            <person name="Whitman W.B."/>
            <person name="Richardson P."/>
        </authorList>
    </citation>
    <scope>NUCLEOTIDE SEQUENCE [LARGE SCALE GENOMIC DNA]</scope>
    <source>
        <strain evidence="1">SB</strain>
    </source>
</reference>
<organism evidence="1 2">
    <name type="scientific">Methanococcus vannielii (strain ATCC 35089 / DSM 1224 / JCM 13029 / OCM 148 / SB)</name>
    <dbReference type="NCBI Taxonomy" id="406327"/>
    <lineage>
        <taxon>Archaea</taxon>
        <taxon>Methanobacteriati</taxon>
        <taxon>Methanobacteriota</taxon>
        <taxon>Methanomada group</taxon>
        <taxon>Methanococci</taxon>
        <taxon>Methanococcales</taxon>
        <taxon>Methanococcaceae</taxon>
        <taxon>Methanococcus</taxon>
    </lineage>
</organism>
<dbReference type="EMBL" id="CP000742">
    <property type="protein sequence ID" value="ABR54714.1"/>
    <property type="molecule type" value="Genomic_DNA"/>
</dbReference>
<dbReference type="HOGENOM" id="CLU_129113_0_0_2"/>
<evidence type="ECO:0000313" key="1">
    <source>
        <dbReference type="EMBL" id="ABR54714.1"/>
    </source>
</evidence>
<gene>
    <name evidence="1" type="ordered locus">Mevan_0808</name>
</gene>
<dbReference type="OrthoDB" id="350214at2157"/>
<dbReference type="InterPro" id="IPR016472">
    <property type="entry name" value="Tscrpt_reg_MJ0621_prd"/>
</dbReference>
<dbReference type="PIRSF" id="PIRSF005978">
    <property type="entry name" value="HTH_MJ0621_prd"/>
    <property type="match status" value="1"/>
</dbReference>
<dbReference type="Proteomes" id="UP000001107">
    <property type="component" value="Chromosome"/>
</dbReference>
<protein>
    <recommendedName>
        <fullName evidence="3">Transcriptional regulator, XRE family</fullName>
    </recommendedName>
</protein>
<dbReference type="eggNOG" id="arCOG04375">
    <property type="taxonomic scope" value="Archaea"/>
</dbReference>
<sequence length="170" mass="19053">MRAHERLLLSVGSDKFTDEFKKILLELDIPLKEFSEISDIPYSTLYKVINEKDFRISTLKKIVNTIKTLEKGDDLEDKIAVIAARPSLNKISTKKIDINGKNYLLKEYPANTLEECIVSAIHAEREGVKAIVCAPIVSTSIEKVVRVPVAVIIAEKNSFLEALEIVVSKI</sequence>
<dbReference type="RefSeq" id="WP_011972616.1">
    <property type="nucleotide sequence ID" value="NC_009634.1"/>
</dbReference>
<proteinExistence type="predicted"/>
<keyword evidence="2" id="KW-1185">Reference proteome</keyword>